<name>A0ABQ8HEU5_9ROSI</name>
<evidence type="ECO:0000259" key="1">
    <source>
        <dbReference type="Pfam" id="PF13716"/>
    </source>
</evidence>
<evidence type="ECO:0000313" key="2">
    <source>
        <dbReference type="EMBL" id="KAH7557170.1"/>
    </source>
</evidence>
<dbReference type="EMBL" id="JAFEMO010000011">
    <property type="protein sequence ID" value="KAH7557170.1"/>
    <property type="molecule type" value="Genomic_DNA"/>
</dbReference>
<accession>A0ABQ8HEU5</accession>
<dbReference type="PANTHER" id="PTHR48411">
    <property type="entry name" value="OS01G0948300 PROTEIN"/>
    <property type="match status" value="1"/>
</dbReference>
<keyword evidence="3" id="KW-1185">Reference proteome</keyword>
<feature type="domain" description="CRAL-TRIO" evidence="1">
    <location>
        <begin position="90"/>
        <end position="227"/>
    </location>
</feature>
<dbReference type="InterPro" id="IPR001251">
    <property type="entry name" value="CRAL-TRIO_dom"/>
</dbReference>
<gene>
    <name evidence="2" type="ORF">JRO89_XS11G0065600</name>
</gene>
<dbReference type="Pfam" id="PF13716">
    <property type="entry name" value="CRAL_TRIO_2"/>
    <property type="match status" value="1"/>
</dbReference>
<protein>
    <recommendedName>
        <fullName evidence="1">CRAL-TRIO domain-containing protein</fullName>
    </recommendedName>
</protein>
<reference evidence="2 3" key="1">
    <citation type="submission" date="2021-02" db="EMBL/GenBank/DDBJ databases">
        <title>Plant Genome Project.</title>
        <authorList>
            <person name="Zhang R.-G."/>
        </authorList>
    </citation>
    <scope>NUCLEOTIDE SEQUENCE [LARGE SCALE GENOMIC DNA]</scope>
    <source>
        <tissue evidence="2">Leaves</tissue>
    </source>
</reference>
<comment type="caution">
    <text evidence="2">The sequence shown here is derived from an EMBL/GenBank/DDBJ whole genome shotgun (WGS) entry which is preliminary data.</text>
</comment>
<dbReference type="InterPro" id="IPR036865">
    <property type="entry name" value="CRAL-TRIO_dom_sf"/>
</dbReference>
<evidence type="ECO:0000313" key="3">
    <source>
        <dbReference type="Proteomes" id="UP000827721"/>
    </source>
</evidence>
<dbReference type="Gene3D" id="3.40.525.10">
    <property type="entry name" value="CRAL-TRIO lipid binding domain"/>
    <property type="match status" value="1"/>
</dbReference>
<organism evidence="2 3">
    <name type="scientific">Xanthoceras sorbifolium</name>
    <dbReference type="NCBI Taxonomy" id="99658"/>
    <lineage>
        <taxon>Eukaryota</taxon>
        <taxon>Viridiplantae</taxon>
        <taxon>Streptophyta</taxon>
        <taxon>Embryophyta</taxon>
        <taxon>Tracheophyta</taxon>
        <taxon>Spermatophyta</taxon>
        <taxon>Magnoliopsida</taxon>
        <taxon>eudicotyledons</taxon>
        <taxon>Gunneridae</taxon>
        <taxon>Pentapetalae</taxon>
        <taxon>rosids</taxon>
        <taxon>malvids</taxon>
        <taxon>Sapindales</taxon>
        <taxon>Sapindaceae</taxon>
        <taxon>Xanthoceroideae</taxon>
        <taxon>Xanthoceras</taxon>
    </lineage>
</organism>
<dbReference type="PANTHER" id="PTHR48411:SF1">
    <property type="entry name" value="OS01G0948300 PROTEIN"/>
    <property type="match status" value="1"/>
</dbReference>
<dbReference type="Proteomes" id="UP000827721">
    <property type="component" value="Unassembled WGS sequence"/>
</dbReference>
<proteinExistence type="predicted"/>
<sequence>MGSSSSDDFSVVVLASDLGIDARPFLSNQQEPEEDWHDCVASDEDFSDLESLQFFRLEGSDKSRNRIFRIVGKYFPVLYKKRTGISMPWINTLLVEAPVVSGERLKRYIFHKIINELPEGPFCIVYMHTNVQKEDNSPGVTILRWIYEELPSNIKDRLQVMYFIHPGLLSRLVFATLGRFFLSGGCQEAIAGLLYWKLKYVSRLQYLWNDIKKGEVEIPEFVQSHDDILEHRPLTDYGIEPDPLRLAEMPSTAYSYGKYEDNWESRKFMS</sequence>